<dbReference type="PROSITE" id="PS50110">
    <property type="entry name" value="RESPONSE_REGULATORY"/>
    <property type="match status" value="1"/>
</dbReference>
<dbReference type="GO" id="GO:0000155">
    <property type="term" value="F:phosphorelay sensor kinase activity"/>
    <property type="evidence" value="ECO:0007669"/>
    <property type="project" value="InterPro"/>
</dbReference>
<dbReference type="Pfam" id="PF00989">
    <property type="entry name" value="PAS"/>
    <property type="match status" value="1"/>
</dbReference>
<feature type="modified residue" description="4-aspartylphosphate" evidence="17">
    <location>
        <position position="936"/>
    </location>
</feature>
<dbReference type="Gene3D" id="3.30.565.10">
    <property type="entry name" value="Histidine kinase-like ATPase, C-terminal domain"/>
    <property type="match status" value="1"/>
</dbReference>
<evidence type="ECO:0000259" key="20">
    <source>
        <dbReference type="PROSITE" id="PS50110"/>
    </source>
</evidence>
<evidence type="ECO:0000256" key="13">
    <source>
        <dbReference type="ARBA" id="ARBA00023136"/>
    </source>
</evidence>
<evidence type="ECO:0000256" key="1">
    <source>
        <dbReference type="ARBA" id="ARBA00000085"/>
    </source>
</evidence>
<dbReference type="GO" id="GO:0006355">
    <property type="term" value="P:regulation of DNA-templated transcription"/>
    <property type="evidence" value="ECO:0007669"/>
    <property type="project" value="InterPro"/>
</dbReference>
<dbReference type="SUPFAM" id="SSF52172">
    <property type="entry name" value="CheY-like"/>
    <property type="match status" value="1"/>
</dbReference>
<feature type="domain" description="PAC" evidence="22">
    <location>
        <begin position="442"/>
        <end position="494"/>
    </location>
</feature>
<dbReference type="Gene3D" id="3.30.450.20">
    <property type="entry name" value="PAS domain"/>
    <property type="match status" value="4"/>
</dbReference>
<dbReference type="EC" id="2.7.13.3" evidence="3"/>
<dbReference type="GO" id="GO:0005886">
    <property type="term" value="C:plasma membrane"/>
    <property type="evidence" value="ECO:0007669"/>
    <property type="project" value="UniProtKB-SubCell"/>
</dbReference>
<evidence type="ECO:0000313" key="24">
    <source>
        <dbReference type="EMBL" id="KAB7727588.1"/>
    </source>
</evidence>
<dbReference type="InterPro" id="IPR001789">
    <property type="entry name" value="Sig_transdc_resp-reg_receiver"/>
</dbReference>
<evidence type="ECO:0000256" key="9">
    <source>
        <dbReference type="ARBA" id="ARBA00022777"/>
    </source>
</evidence>
<comment type="subunit">
    <text evidence="14">At low DSF concentrations, interacts with RpfF.</text>
</comment>
<dbReference type="FunFam" id="3.30.565.10:FF:000010">
    <property type="entry name" value="Sensor histidine kinase RcsC"/>
    <property type="match status" value="1"/>
</dbReference>
<dbReference type="InterPro" id="IPR000700">
    <property type="entry name" value="PAS-assoc_C"/>
</dbReference>
<dbReference type="SMART" id="SM00387">
    <property type="entry name" value="HATPase_c"/>
    <property type="match status" value="1"/>
</dbReference>
<dbReference type="SUPFAM" id="SSF47384">
    <property type="entry name" value="Homodimeric domain of signal transducing histidine kinase"/>
    <property type="match status" value="1"/>
</dbReference>
<dbReference type="Gene3D" id="3.40.50.2300">
    <property type="match status" value="1"/>
</dbReference>
<comment type="caution">
    <text evidence="24">The sequence shown here is derived from an EMBL/GenBank/DDBJ whole genome shotgun (WGS) entry which is preliminary data.</text>
</comment>
<dbReference type="InterPro" id="IPR000014">
    <property type="entry name" value="PAS"/>
</dbReference>
<evidence type="ECO:0000256" key="11">
    <source>
        <dbReference type="ARBA" id="ARBA00022989"/>
    </source>
</evidence>
<evidence type="ECO:0000256" key="10">
    <source>
        <dbReference type="ARBA" id="ARBA00022840"/>
    </source>
</evidence>
<dbReference type="PROSITE" id="PS50112">
    <property type="entry name" value="PAS"/>
    <property type="match status" value="2"/>
</dbReference>
<evidence type="ECO:0000256" key="18">
    <source>
        <dbReference type="SAM" id="Coils"/>
    </source>
</evidence>
<dbReference type="Pfam" id="PF00072">
    <property type="entry name" value="Response_reg"/>
    <property type="match status" value="1"/>
</dbReference>
<evidence type="ECO:0000313" key="25">
    <source>
        <dbReference type="Proteomes" id="UP000488299"/>
    </source>
</evidence>
<feature type="domain" description="PAC" evidence="22">
    <location>
        <begin position="321"/>
        <end position="371"/>
    </location>
</feature>
<dbReference type="Pfam" id="PF08447">
    <property type="entry name" value="PAS_3"/>
    <property type="match status" value="1"/>
</dbReference>
<dbReference type="InterPro" id="IPR013655">
    <property type="entry name" value="PAS_fold_3"/>
</dbReference>
<name>A0A7J5TUA0_9BACT</name>
<dbReference type="InterPro" id="IPR001610">
    <property type="entry name" value="PAC"/>
</dbReference>
<dbReference type="PANTHER" id="PTHR45339:SF1">
    <property type="entry name" value="HYBRID SIGNAL TRANSDUCTION HISTIDINE KINASE J"/>
    <property type="match status" value="1"/>
</dbReference>
<reference evidence="24 25" key="1">
    <citation type="submission" date="2019-10" db="EMBL/GenBank/DDBJ databases">
        <title>Rudanella paleaurantiibacter sp. nov., isolated from sludge.</title>
        <authorList>
            <person name="Xu S.Q."/>
        </authorList>
    </citation>
    <scope>NUCLEOTIDE SEQUENCE [LARGE SCALE GENOMIC DNA]</scope>
    <source>
        <strain evidence="24 25">HX-22-17</strain>
    </source>
</reference>
<dbReference type="InterPro" id="IPR004358">
    <property type="entry name" value="Sig_transdc_His_kin-like_C"/>
</dbReference>
<comment type="subcellular location">
    <subcellularLocation>
        <location evidence="2">Cell membrane</location>
        <topology evidence="2">Multi-pass membrane protein</topology>
    </subcellularLocation>
</comment>
<dbReference type="AlphaFoldDB" id="A0A7J5TUA0"/>
<keyword evidence="7" id="KW-0812">Transmembrane</keyword>
<dbReference type="RefSeq" id="WP_152126222.1">
    <property type="nucleotide sequence ID" value="NZ_WELI01000010.1"/>
</dbReference>
<evidence type="ECO:0000256" key="7">
    <source>
        <dbReference type="ARBA" id="ARBA00022692"/>
    </source>
</evidence>
<evidence type="ECO:0000259" key="23">
    <source>
        <dbReference type="PROSITE" id="PS50894"/>
    </source>
</evidence>
<dbReference type="Gene3D" id="1.10.287.130">
    <property type="match status" value="1"/>
</dbReference>
<dbReference type="SMART" id="SM00448">
    <property type="entry name" value="REC"/>
    <property type="match status" value="1"/>
</dbReference>
<keyword evidence="6" id="KW-0808">Transferase</keyword>
<dbReference type="Pfam" id="PF02518">
    <property type="entry name" value="HATPase_c"/>
    <property type="match status" value="1"/>
</dbReference>
<accession>A0A7J5TUA0</accession>
<dbReference type="InterPro" id="IPR035965">
    <property type="entry name" value="PAS-like_dom_sf"/>
</dbReference>
<keyword evidence="9" id="KW-0418">Kinase</keyword>
<dbReference type="InterPro" id="IPR036097">
    <property type="entry name" value="HisK_dim/P_sf"/>
</dbReference>
<dbReference type="InterPro" id="IPR036641">
    <property type="entry name" value="HPT_dom_sf"/>
</dbReference>
<dbReference type="PRINTS" id="PR00344">
    <property type="entry name" value="BCTRLSENSOR"/>
</dbReference>
<dbReference type="CDD" id="cd00130">
    <property type="entry name" value="PAS"/>
    <property type="match status" value="3"/>
</dbReference>
<dbReference type="NCBIfam" id="TIGR00229">
    <property type="entry name" value="sensory_box"/>
    <property type="match status" value="3"/>
</dbReference>
<keyword evidence="25" id="KW-1185">Reference proteome</keyword>
<dbReference type="SUPFAM" id="SSF47226">
    <property type="entry name" value="Histidine-containing phosphotransfer domain, HPT domain"/>
    <property type="match status" value="1"/>
</dbReference>
<dbReference type="CDD" id="cd17546">
    <property type="entry name" value="REC_hyHK_CKI1_RcsC-like"/>
    <property type="match status" value="1"/>
</dbReference>
<dbReference type="PROSITE" id="PS50113">
    <property type="entry name" value="PAC"/>
    <property type="match status" value="3"/>
</dbReference>
<keyword evidence="10" id="KW-0067">ATP-binding</keyword>
<evidence type="ECO:0000256" key="3">
    <source>
        <dbReference type="ARBA" id="ARBA00012438"/>
    </source>
</evidence>
<feature type="domain" description="PAC" evidence="22">
    <location>
        <begin position="571"/>
        <end position="624"/>
    </location>
</feature>
<dbReference type="InterPro" id="IPR036890">
    <property type="entry name" value="HATPase_C_sf"/>
</dbReference>
<feature type="domain" description="Response regulatory" evidence="20">
    <location>
        <begin position="887"/>
        <end position="1002"/>
    </location>
</feature>
<feature type="coiled-coil region" evidence="18">
    <location>
        <begin position="29"/>
        <end position="63"/>
    </location>
</feature>
<dbReference type="Proteomes" id="UP000488299">
    <property type="component" value="Unassembled WGS sequence"/>
</dbReference>
<dbReference type="SUPFAM" id="SSF55874">
    <property type="entry name" value="ATPase domain of HSP90 chaperone/DNA topoisomerase II/histidine kinase"/>
    <property type="match status" value="1"/>
</dbReference>
<evidence type="ECO:0000259" key="21">
    <source>
        <dbReference type="PROSITE" id="PS50112"/>
    </source>
</evidence>
<feature type="domain" description="PAS" evidence="21">
    <location>
        <begin position="368"/>
        <end position="413"/>
    </location>
</feature>
<dbReference type="InterPro" id="IPR013767">
    <property type="entry name" value="PAS_fold"/>
</dbReference>
<organism evidence="24 25">
    <name type="scientific">Rudanella paleaurantiibacter</name>
    <dbReference type="NCBI Taxonomy" id="2614655"/>
    <lineage>
        <taxon>Bacteria</taxon>
        <taxon>Pseudomonadati</taxon>
        <taxon>Bacteroidota</taxon>
        <taxon>Cytophagia</taxon>
        <taxon>Cytophagales</taxon>
        <taxon>Cytophagaceae</taxon>
        <taxon>Rudanella</taxon>
    </lineage>
</organism>
<keyword evidence="12" id="KW-0902">Two-component regulatory system</keyword>
<comment type="catalytic activity">
    <reaction evidence="1">
        <text>ATP + protein L-histidine = ADP + protein N-phospho-L-histidine.</text>
        <dbReference type="EC" id="2.7.13.3"/>
    </reaction>
</comment>
<dbReference type="SMART" id="SM00086">
    <property type="entry name" value="PAC"/>
    <property type="match status" value="3"/>
</dbReference>
<evidence type="ECO:0000259" key="19">
    <source>
        <dbReference type="PROSITE" id="PS50109"/>
    </source>
</evidence>
<dbReference type="CDD" id="cd16922">
    <property type="entry name" value="HATPase_EvgS-ArcB-TorS-like"/>
    <property type="match status" value="1"/>
</dbReference>
<evidence type="ECO:0000256" key="6">
    <source>
        <dbReference type="ARBA" id="ARBA00022679"/>
    </source>
</evidence>
<feature type="modified residue" description="Phosphohistidine" evidence="16">
    <location>
        <position position="1071"/>
    </location>
</feature>
<evidence type="ECO:0000256" key="5">
    <source>
        <dbReference type="ARBA" id="ARBA00022553"/>
    </source>
</evidence>
<proteinExistence type="predicted"/>
<dbReference type="GO" id="GO:0005524">
    <property type="term" value="F:ATP binding"/>
    <property type="evidence" value="ECO:0007669"/>
    <property type="project" value="UniProtKB-KW"/>
</dbReference>
<dbReference type="Pfam" id="PF00512">
    <property type="entry name" value="HisKA"/>
    <property type="match status" value="1"/>
</dbReference>
<evidence type="ECO:0000256" key="14">
    <source>
        <dbReference type="ARBA" id="ARBA00064003"/>
    </source>
</evidence>
<evidence type="ECO:0000256" key="17">
    <source>
        <dbReference type="PROSITE-ProRule" id="PRU00169"/>
    </source>
</evidence>
<gene>
    <name evidence="24" type="ORF">F5984_21200</name>
</gene>
<dbReference type="InterPro" id="IPR003661">
    <property type="entry name" value="HisK_dim/P_dom"/>
</dbReference>
<dbReference type="InterPro" id="IPR011006">
    <property type="entry name" value="CheY-like_superfamily"/>
</dbReference>
<keyword evidence="13" id="KW-0472">Membrane</keyword>
<dbReference type="Pfam" id="PF01627">
    <property type="entry name" value="Hpt"/>
    <property type="match status" value="1"/>
</dbReference>
<sequence>MNYHKMLAKQVSKYLPDDLRDNPALAKFLDVVNQSYKTLNRDRERAERAFSISEEEYVELNNKLKHEITVRKQSVEQLREAVNAISEVELQPDSDDLLTIARLLYQQVSKRKSAEEVFISLIANMRSGILLEDENRKIVYCNQGFCNLFGIPLNPEQMPGIDCSNTAEQTKDLFRNPDEFVKNISHILQNKQLVTGEILELANGTIFQRDYIPIYIDQRYKGHLWSYTDITERKKAQDALEQSELKNRLIMNGALDAIITIDMTGAITFWNPQAEKIFGWQAHEVIGAQLAERIIPEVHRAAHNRGMARYQSTQKGPVLGKQMELEAVNRNGEHFPIELYIIPVKQGDDEFFCSFIRDISERKKNEAQLEGLSLVASANKNGIVFADLNGRITWANEGLSRITGYSNAEILAEHPACLLRGPLTDPIALKRLQNLFKLDEPYTGELIFYRKDGSWFWGRAHSQPVVGKDGAISHYFAMLEDISEEKVAQRKVKEYEERLKMALTNVGDNYWEHDFRTGVTSFSNPDNAMLGFSMDQHDDLASLWWSRIHPDDRYILQQNDENYKKGLINNHHYEYRMIHQNGSVHWVLDRGVVTETSDEGKPLKIIGTHVDITRQKKLELELTQAKVAAEESTKAKELFLANMSHEIRTPMNAIMGMANQLNKTALNSEQQFFVNTIQSATDHLLIIINDILDLSKIEARQLTLEKIGFEPKLVVGQVMQVLMHKAEEKGLSLVNSFCDDQLWPVLLGDPYRLNQILLNLISNAIKFTEKGGVDINCRVVSDDETQQTIRVTVKDTGIGMDQSFVKSLFKKFQQEDESVTRRFGGTGLGMSICKHLVELMEGTIEVESQKGVGTTVSFMVSFQKGTEDQLPVKEPGFTNVEILAGKRILVADDNEMNRLVASTILRTYGALIEEAQNGQEALEKLKVKPVDLVLMDVQMPVMDGVEATQAIRQQISAQLPVIALTALAVKGDSEKFIAAGMSDYLSKPFEETQLLSVVGKWIDKQKADPQRTEADIPPLYNLTTLETIARGNNAFVHKMIDLFIQHVPASVAEIKEAYANRDFERVAKTAHRIKPSIDNLGVASLKEPIREIEKKATVYQTSAQLETLLTRLDKIVNRVVIQLQALQQ</sequence>
<dbReference type="PROSITE" id="PS50894">
    <property type="entry name" value="HPT"/>
    <property type="match status" value="1"/>
</dbReference>
<feature type="domain" description="HPt" evidence="23">
    <location>
        <begin position="1032"/>
        <end position="1126"/>
    </location>
</feature>
<dbReference type="Gene3D" id="1.20.120.160">
    <property type="entry name" value="HPT domain"/>
    <property type="match status" value="1"/>
</dbReference>
<dbReference type="InterPro" id="IPR005467">
    <property type="entry name" value="His_kinase_dom"/>
</dbReference>
<dbReference type="InterPro" id="IPR003594">
    <property type="entry name" value="HATPase_dom"/>
</dbReference>
<dbReference type="CDD" id="cd00082">
    <property type="entry name" value="HisKA"/>
    <property type="match status" value="1"/>
</dbReference>
<evidence type="ECO:0000256" key="2">
    <source>
        <dbReference type="ARBA" id="ARBA00004651"/>
    </source>
</evidence>
<feature type="domain" description="PAS" evidence="21">
    <location>
        <begin position="243"/>
        <end position="297"/>
    </location>
</feature>
<feature type="domain" description="Histidine kinase" evidence="19">
    <location>
        <begin position="642"/>
        <end position="864"/>
    </location>
</feature>
<evidence type="ECO:0000259" key="22">
    <source>
        <dbReference type="PROSITE" id="PS50113"/>
    </source>
</evidence>
<evidence type="ECO:0000256" key="15">
    <source>
        <dbReference type="ARBA" id="ARBA00068150"/>
    </source>
</evidence>
<keyword evidence="5 17" id="KW-0597">Phosphoprotein</keyword>
<dbReference type="InterPro" id="IPR008207">
    <property type="entry name" value="Sig_transdc_His_kin_Hpt_dom"/>
</dbReference>
<keyword evidence="4" id="KW-1003">Cell membrane</keyword>
<keyword evidence="18" id="KW-0175">Coiled coil</keyword>
<dbReference type="SMART" id="SM00388">
    <property type="entry name" value="HisKA"/>
    <property type="match status" value="1"/>
</dbReference>
<dbReference type="SMART" id="SM00091">
    <property type="entry name" value="PAS"/>
    <property type="match status" value="4"/>
</dbReference>
<dbReference type="EMBL" id="WELI01000010">
    <property type="protein sequence ID" value="KAB7727588.1"/>
    <property type="molecule type" value="Genomic_DNA"/>
</dbReference>
<evidence type="ECO:0000256" key="4">
    <source>
        <dbReference type="ARBA" id="ARBA00022475"/>
    </source>
</evidence>
<keyword evidence="8" id="KW-0547">Nucleotide-binding</keyword>
<protein>
    <recommendedName>
        <fullName evidence="15">Sensory/regulatory protein RpfC</fullName>
        <ecNumber evidence="3">2.7.13.3</ecNumber>
    </recommendedName>
</protein>
<evidence type="ECO:0000256" key="12">
    <source>
        <dbReference type="ARBA" id="ARBA00023012"/>
    </source>
</evidence>
<dbReference type="FunFam" id="1.10.287.130:FF:000002">
    <property type="entry name" value="Two-component osmosensing histidine kinase"/>
    <property type="match status" value="1"/>
</dbReference>
<dbReference type="SUPFAM" id="SSF55785">
    <property type="entry name" value="PYP-like sensor domain (PAS domain)"/>
    <property type="match status" value="4"/>
</dbReference>
<dbReference type="PANTHER" id="PTHR45339">
    <property type="entry name" value="HYBRID SIGNAL TRANSDUCTION HISTIDINE KINASE J"/>
    <property type="match status" value="1"/>
</dbReference>
<evidence type="ECO:0000256" key="8">
    <source>
        <dbReference type="ARBA" id="ARBA00022741"/>
    </source>
</evidence>
<evidence type="ECO:0000256" key="16">
    <source>
        <dbReference type="PROSITE-ProRule" id="PRU00110"/>
    </source>
</evidence>
<keyword evidence="11" id="KW-1133">Transmembrane helix</keyword>
<dbReference type="Pfam" id="PF13426">
    <property type="entry name" value="PAS_9"/>
    <property type="match status" value="2"/>
</dbReference>
<dbReference type="PROSITE" id="PS50109">
    <property type="entry name" value="HIS_KIN"/>
    <property type="match status" value="1"/>
</dbReference>